<organism evidence="1 2">
    <name type="scientific">Pseudomonas fluorescens</name>
    <dbReference type="NCBI Taxonomy" id="294"/>
    <lineage>
        <taxon>Bacteria</taxon>
        <taxon>Pseudomonadati</taxon>
        <taxon>Pseudomonadota</taxon>
        <taxon>Gammaproteobacteria</taxon>
        <taxon>Pseudomonadales</taxon>
        <taxon>Pseudomonadaceae</taxon>
        <taxon>Pseudomonas</taxon>
    </lineage>
</organism>
<name>A0A5E7VD72_PSEFL</name>
<gene>
    <name evidence="1" type="ORF">PS928_05012</name>
</gene>
<evidence type="ECO:0000313" key="2">
    <source>
        <dbReference type="Proteomes" id="UP000381378"/>
    </source>
</evidence>
<proteinExistence type="predicted"/>
<accession>A0A5E7VD72</accession>
<evidence type="ECO:0000313" key="1">
    <source>
        <dbReference type="EMBL" id="VVQ20516.1"/>
    </source>
</evidence>
<sequence length="54" mass="6352">MVKLKALFKQYRKTETMLMAPFEMLDKNALAEIKKWRMELKGFVSFAVPSIRVS</sequence>
<protein>
    <submittedName>
        <fullName evidence="1">Uncharacterized protein</fullName>
    </submittedName>
</protein>
<dbReference type="Proteomes" id="UP000381378">
    <property type="component" value="Unassembled WGS sequence"/>
</dbReference>
<dbReference type="AlphaFoldDB" id="A0A5E7VD72"/>
<reference evidence="1 2" key="1">
    <citation type="submission" date="2019-09" db="EMBL/GenBank/DDBJ databases">
        <authorList>
            <person name="Chandra G."/>
            <person name="Truman W A."/>
        </authorList>
    </citation>
    <scope>NUCLEOTIDE SEQUENCE [LARGE SCALE GENOMIC DNA]</scope>
    <source>
        <strain evidence="1">PS928</strain>
    </source>
</reference>
<dbReference type="EMBL" id="CABVJF010000023">
    <property type="protein sequence ID" value="VVQ20516.1"/>
    <property type="molecule type" value="Genomic_DNA"/>
</dbReference>